<comment type="caution">
    <text evidence="12">The sequence shown here is derived from an EMBL/GenBank/DDBJ whole genome shotgun (WGS) entry which is preliminary data.</text>
</comment>
<dbReference type="PANTHER" id="PTHR42751">
    <property type="entry name" value="SODIUM/HYDROGEN EXCHANGER FAMILY/TRKA DOMAIN PROTEIN"/>
    <property type="match status" value="1"/>
</dbReference>
<dbReference type="InterPro" id="IPR003148">
    <property type="entry name" value="RCK_N"/>
</dbReference>
<evidence type="ECO:0000256" key="2">
    <source>
        <dbReference type="ARBA" id="ARBA00005551"/>
    </source>
</evidence>
<feature type="transmembrane region" description="Helical" evidence="9">
    <location>
        <begin position="195"/>
        <end position="211"/>
    </location>
</feature>
<sequence length="523" mass="56490">MIEVVSLSFAFVFGVLVRQLGQPPLVGFLAAGFALNAFGPSVGLPEEAGPVLKHVAHLGVLLLLFTVGLKLKLRNLVSPVVLGGALLHFLFTVGVFSLGLYFFLQLDRQTAIMLAIALAFSSTVLAAKVLESKRELRAFHGRVAIGILIIQDLVALVVLSLAGGHTPSYWALLVLGLPLLKPALYWLMDVAGHEELLVLMGVVLAVALGGMGFEMVGLSPEVGALIMGILLSDHHRAQELSKSLWGLKEILLIGFFLQIGMAGLPDTEALIFALIMAVVLPLKGLLFFFLLILFRLRARNAFLGALSLTCYSEFGLIVAAGVLEEWLVPLAITVAVSFVVAAPLNRFAHPLFDRFETFLVRLEKRSAHPDEQPASLDHAELLVMGMGRTGTAAFNFLAERHIKVIGLDADPSKVTRHKAAGRHVVYADGEDIGFWHGVNLSRIKAVILAMPDIEGKLIAARQLRKVGFTGPIVAQTMFDDESEKLLAAGVDETYLTMTGAGIGLAEKTWEAFQSKDKQRSVSL</sequence>
<feature type="transmembrane region" description="Helical" evidence="9">
    <location>
        <begin position="110"/>
        <end position="130"/>
    </location>
</feature>
<comment type="subcellular location">
    <subcellularLocation>
        <location evidence="1">Membrane</location>
        <topology evidence="1">Multi-pass membrane protein</topology>
    </subcellularLocation>
</comment>
<feature type="transmembrane region" description="Helical" evidence="9">
    <location>
        <begin position="301"/>
        <end position="320"/>
    </location>
</feature>
<accession>A0ABV7LNJ1</accession>
<feature type="transmembrane region" description="Helical" evidence="9">
    <location>
        <begin position="142"/>
        <end position="163"/>
    </location>
</feature>
<keyword evidence="8 9" id="KW-0472">Membrane</keyword>
<dbReference type="Gene3D" id="1.20.1530.20">
    <property type="match status" value="1"/>
</dbReference>
<keyword evidence="7" id="KW-0406">Ion transport</keyword>
<feature type="domain" description="RCK N-terminal" evidence="11">
    <location>
        <begin position="382"/>
        <end position="493"/>
    </location>
</feature>
<evidence type="ECO:0000256" key="7">
    <source>
        <dbReference type="ARBA" id="ARBA00023065"/>
    </source>
</evidence>
<feature type="transmembrane region" description="Helical" evidence="9">
    <location>
        <begin position="169"/>
        <end position="188"/>
    </location>
</feature>
<feature type="transmembrane region" description="Helical" evidence="9">
    <location>
        <begin position="326"/>
        <end position="344"/>
    </location>
</feature>
<evidence type="ECO:0000259" key="10">
    <source>
        <dbReference type="Pfam" id="PF00999"/>
    </source>
</evidence>
<name>A0ABV7LNJ1_9GAMM</name>
<dbReference type="EMBL" id="JBHRUG010000017">
    <property type="protein sequence ID" value="MFC3283736.1"/>
    <property type="molecule type" value="Genomic_DNA"/>
</dbReference>
<dbReference type="InterPro" id="IPR036291">
    <property type="entry name" value="NAD(P)-bd_dom_sf"/>
</dbReference>
<dbReference type="SUPFAM" id="SSF51735">
    <property type="entry name" value="NAD(P)-binding Rossmann-fold domains"/>
    <property type="match status" value="1"/>
</dbReference>
<proteinExistence type="inferred from homology"/>
<dbReference type="Proteomes" id="UP001595579">
    <property type="component" value="Unassembled WGS sequence"/>
</dbReference>
<feature type="transmembrane region" description="Helical" evidence="9">
    <location>
        <begin position="50"/>
        <end position="69"/>
    </location>
</feature>
<keyword evidence="13" id="KW-1185">Reference proteome</keyword>
<dbReference type="RefSeq" id="WP_386773009.1">
    <property type="nucleotide sequence ID" value="NZ_JBHRUG010000017.1"/>
</dbReference>
<evidence type="ECO:0000313" key="12">
    <source>
        <dbReference type="EMBL" id="MFC3283736.1"/>
    </source>
</evidence>
<evidence type="ECO:0000256" key="5">
    <source>
        <dbReference type="ARBA" id="ARBA00022692"/>
    </source>
</evidence>
<dbReference type="InterPro" id="IPR038770">
    <property type="entry name" value="Na+/solute_symporter_sf"/>
</dbReference>
<feature type="transmembrane region" description="Helical" evidence="9">
    <location>
        <begin position="270"/>
        <end position="294"/>
    </location>
</feature>
<evidence type="ECO:0000256" key="1">
    <source>
        <dbReference type="ARBA" id="ARBA00004141"/>
    </source>
</evidence>
<evidence type="ECO:0000256" key="6">
    <source>
        <dbReference type="ARBA" id="ARBA00022989"/>
    </source>
</evidence>
<evidence type="ECO:0000256" key="9">
    <source>
        <dbReference type="SAM" id="Phobius"/>
    </source>
</evidence>
<keyword evidence="4" id="KW-0050">Antiport</keyword>
<keyword evidence="5 9" id="KW-0812">Transmembrane</keyword>
<dbReference type="InterPro" id="IPR006153">
    <property type="entry name" value="Cation/H_exchanger_TM"/>
</dbReference>
<evidence type="ECO:0000256" key="8">
    <source>
        <dbReference type="ARBA" id="ARBA00023136"/>
    </source>
</evidence>
<reference evidence="13" key="1">
    <citation type="journal article" date="2019" name="Int. J. Syst. Evol. Microbiol.">
        <title>The Global Catalogue of Microorganisms (GCM) 10K type strain sequencing project: providing services to taxonomists for standard genome sequencing and annotation.</title>
        <authorList>
            <consortium name="The Broad Institute Genomics Platform"/>
            <consortium name="The Broad Institute Genome Sequencing Center for Infectious Disease"/>
            <person name="Wu L."/>
            <person name="Ma J."/>
        </authorList>
    </citation>
    <scope>NUCLEOTIDE SEQUENCE [LARGE SCALE GENOMIC DNA]</scope>
    <source>
        <strain evidence="13">CECT 7698</strain>
    </source>
</reference>
<gene>
    <name evidence="12" type="ORF">ACFOEV_08970</name>
</gene>
<dbReference type="Gene3D" id="3.40.50.720">
    <property type="entry name" value="NAD(P)-binding Rossmann-like Domain"/>
    <property type="match status" value="1"/>
</dbReference>
<protein>
    <submittedName>
        <fullName evidence="12">Cation:proton antiporter</fullName>
    </submittedName>
</protein>
<comment type="similarity">
    <text evidence="2">Belongs to the monovalent cation:proton antiporter 2 (CPA2) transporter (TC 2.A.37) family.</text>
</comment>
<dbReference type="PANTHER" id="PTHR42751:SF1">
    <property type="entry name" value="CATION_PROTON ANTIPORTER YBAL-RELATED"/>
    <property type="match status" value="1"/>
</dbReference>
<feature type="domain" description="Cation/H+ exchanger transmembrane" evidence="10">
    <location>
        <begin position="9"/>
        <end position="340"/>
    </location>
</feature>
<evidence type="ECO:0000313" key="13">
    <source>
        <dbReference type="Proteomes" id="UP001595579"/>
    </source>
</evidence>
<dbReference type="Pfam" id="PF00999">
    <property type="entry name" value="Na_H_Exchanger"/>
    <property type="match status" value="1"/>
</dbReference>
<dbReference type="Pfam" id="PF02254">
    <property type="entry name" value="TrkA_N"/>
    <property type="match status" value="1"/>
</dbReference>
<evidence type="ECO:0000256" key="3">
    <source>
        <dbReference type="ARBA" id="ARBA00022448"/>
    </source>
</evidence>
<feature type="transmembrane region" description="Helical" evidence="9">
    <location>
        <begin position="81"/>
        <end position="104"/>
    </location>
</feature>
<organism evidence="12 13">
    <name type="scientific">Litchfieldella rifensis</name>
    <dbReference type="NCBI Taxonomy" id="762643"/>
    <lineage>
        <taxon>Bacteria</taxon>
        <taxon>Pseudomonadati</taxon>
        <taxon>Pseudomonadota</taxon>
        <taxon>Gammaproteobacteria</taxon>
        <taxon>Oceanospirillales</taxon>
        <taxon>Halomonadaceae</taxon>
        <taxon>Litchfieldella</taxon>
    </lineage>
</organism>
<evidence type="ECO:0000256" key="4">
    <source>
        <dbReference type="ARBA" id="ARBA00022449"/>
    </source>
</evidence>
<keyword evidence="3" id="KW-0813">Transport</keyword>
<keyword evidence="6 9" id="KW-1133">Transmembrane helix</keyword>
<evidence type="ECO:0000259" key="11">
    <source>
        <dbReference type="Pfam" id="PF02254"/>
    </source>
</evidence>